<sequence length="281" mass="31790">MIYKIRRMSREDLDVAIEWAAKEVWNPGLYDGDSFYKTDPDGFFMGFLDTEPISSISAVAYGDNFGFLGFYIVKPEYRNKGFGIQIWNTALKQMGDKNIGLDGVVAQQESYKKSGFKLAYRNIRYQGKASVNTSDDSIKTLPASKISFDQLVSYDSKMFSVSRSKFLRLWISQPQSLALGVLGENNLKGYGMVRKCHIGYRVGPLFAENERYAEALFTKLMSFAGINTPIFLDVPEPNTAGLKLTKRYKMKPVFETARMYTKTPPMIDLNKVFGVTSFELG</sequence>
<dbReference type="AlphaFoldDB" id="A0A1F6AND7"/>
<dbReference type="Gene3D" id="3.40.630.90">
    <property type="match status" value="1"/>
</dbReference>
<protein>
    <submittedName>
        <fullName evidence="2">GNAT family N-acetyltransferase</fullName>
    </submittedName>
</protein>
<dbReference type="InterPro" id="IPR000182">
    <property type="entry name" value="GNAT_dom"/>
</dbReference>
<evidence type="ECO:0000259" key="1">
    <source>
        <dbReference type="PROSITE" id="PS51186"/>
    </source>
</evidence>
<dbReference type="Pfam" id="PF00583">
    <property type="entry name" value="Acetyltransf_1"/>
    <property type="match status" value="1"/>
</dbReference>
<dbReference type="EMBL" id="MFJR01000012">
    <property type="protein sequence ID" value="OGG26220.1"/>
    <property type="molecule type" value="Genomic_DNA"/>
</dbReference>
<comment type="caution">
    <text evidence="2">The sequence shown here is derived from an EMBL/GenBank/DDBJ whole genome shotgun (WGS) entry which is preliminary data.</text>
</comment>
<feature type="domain" description="N-acetyltransferase" evidence="1">
    <location>
        <begin position="3"/>
        <end position="142"/>
    </location>
</feature>
<organism evidence="2 3">
    <name type="scientific">Candidatus Gottesmanbacteria bacterium RIFCSPLOWO2_01_FULL_39_12b</name>
    <dbReference type="NCBI Taxonomy" id="1798388"/>
    <lineage>
        <taxon>Bacteria</taxon>
        <taxon>Candidatus Gottesmaniibacteriota</taxon>
    </lineage>
</organism>
<dbReference type="Pfam" id="PF18014">
    <property type="entry name" value="Acetyltransf_18"/>
    <property type="match status" value="1"/>
</dbReference>
<dbReference type="PANTHER" id="PTHR47237">
    <property type="entry name" value="SLL0310 PROTEIN"/>
    <property type="match status" value="1"/>
</dbReference>
<dbReference type="SUPFAM" id="SSF55729">
    <property type="entry name" value="Acyl-CoA N-acyltransferases (Nat)"/>
    <property type="match status" value="1"/>
</dbReference>
<dbReference type="PROSITE" id="PS51186">
    <property type="entry name" value="GNAT"/>
    <property type="match status" value="1"/>
</dbReference>
<dbReference type="PANTHER" id="PTHR47237:SF1">
    <property type="entry name" value="SLL0310 PROTEIN"/>
    <property type="match status" value="1"/>
</dbReference>
<dbReference type="GO" id="GO:0016747">
    <property type="term" value="F:acyltransferase activity, transferring groups other than amino-acyl groups"/>
    <property type="evidence" value="ECO:0007669"/>
    <property type="project" value="InterPro"/>
</dbReference>
<dbReference type="InterPro" id="IPR016181">
    <property type="entry name" value="Acyl_CoA_acyltransferase"/>
</dbReference>
<keyword evidence="2" id="KW-0808">Transferase</keyword>
<evidence type="ECO:0000313" key="3">
    <source>
        <dbReference type="Proteomes" id="UP000176609"/>
    </source>
</evidence>
<gene>
    <name evidence="2" type="ORF">A2960_04560</name>
</gene>
<dbReference type="CDD" id="cd04301">
    <property type="entry name" value="NAT_SF"/>
    <property type="match status" value="1"/>
</dbReference>
<dbReference type="Proteomes" id="UP000176609">
    <property type="component" value="Unassembled WGS sequence"/>
</dbReference>
<name>A0A1F6AND7_9BACT</name>
<evidence type="ECO:0000313" key="2">
    <source>
        <dbReference type="EMBL" id="OGG26220.1"/>
    </source>
</evidence>
<dbReference type="InterPro" id="IPR052729">
    <property type="entry name" value="Acyl/Acetyltrans_Enzymes"/>
</dbReference>
<reference evidence="2 3" key="1">
    <citation type="journal article" date="2016" name="Nat. Commun.">
        <title>Thousands of microbial genomes shed light on interconnected biogeochemical processes in an aquifer system.</title>
        <authorList>
            <person name="Anantharaman K."/>
            <person name="Brown C.T."/>
            <person name="Hug L.A."/>
            <person name="Sharon I."/>
            <person name="Castelle C.J."/>
            <person name="Probst A.J."/>
            <person name="Thomas B.C."/>
            <person name="Singh A."/>
            <person name="Wilkins M.J."/>
            <person name="Karaoz U."/>
            <person name="Brodie E.L."/>
            <person name="Williams K.H."/>
            <person name="Hubbard S.S."/>
            <person name="Banfield J.F."/>
        </authorList>
    </citation>
    <scope>NUCLEOTIDE SEQUENCE [LARGE SCALE GENOMIC DNA]</scope>
</reference>
<dbReference type="InterPro" id="IPR041496">
    <property type="entry name" value="YitH/HolE_GNAT"/>
</dbReference>
<dbReference type="Gene3D" id="3.40.630.30">
    <property type="match status" value="1"/>
</dbReference>
<proteinExistence type="predicted"/>
<accession>A0A1F6AND7</accession>